<feature type="compositionally biased region" description="Polar residues" evidence="1">
    <location>
        <begin position="1"/>
        <end position="10"/>
    </location>
</feature>
<sequence>MEVQSQNTETGHNRRDRHSRDTGAMHSTKKPSPSPPPPRSWSRTDGRDSPQGRPEVCGSRQTDRQAGRRADTETFQTIRKAF</sequence>
<evidence type="ECO:0000313" key="2">
    <source>
        <dbReference type="EMBL" id="MPC53956.1"/>
    </source>
</evidence>
<feature type="compositionally biased region" description="Basic and acidic residues" evidence="1">
    <location>
        <begin position="61"/>
        <end position="72"/>
    </location>
</feature>
<evidence type="ECO:0000256" key="1">
    <source>
        <dbReference type="SAM" id="MobiDB-lite"/>
    </source>
</evidence>
<reference evidence="2 3" key="1">
    <citation type="submission" date="2019-05" db="EMBL/GenBank/DDBJ databases">
        <title>Another draft genome of Portunus trituberculatus and its Hox gene families provides insights of decapod evolution.</title>
        <authorList>
            <person name="Jeong J.-H."/>
            <person name="Song I."/>
            <person name="Kim S."/>
            <person name="Choi T."/>
            <person name="Kim D."/>
            <person name="Ryu S."/>
            <person name="Kim W."/>
        </authorList>
    </citation>
    <scope>NUCLEOTIDE SEQUENCE [LARGE SCALE GENOMIC DNA]</scope>
    <source>
        <tissue evidence="2">Muscle</tissue>
    </source>
</reference>
<comment type="caution">
    <text evidence="2">The sequence shown here is derived from an EMBL/GenBank/DDBJ whole genome shotgun (WGS) entry which is preliminary data.</text>
</comment>
<dbReference type="EMBL" id="VSRR010012009">
    <property type="protein sequence ID" value="MPC53956.1"/>
    <property type="molecule type" value="Genomic_DNA"/>
</dbReference>
<organism evidence="2 3">
    <name type="scientific">Portunus trituberculatus</name>
    <name type="common">Swimming crab</name>
    <name type="synonym">Neptunus trituberculatus</name>
    <dbReference type="NCBI Taxonomy" id="210409"/>
    <lineage>
        <taxon>Eukaryota</taxon>
        <taxon>Metazoa</taxon>
        <taxon>Ecdysozoa</taxon>
        <taxon>Arthropoda</taxon>
        <taxon>Crustacea</taxon>
        <taxon>Multicrustacea</taxon>
        <taxon>Malacostraca</taxon>
        <taxon>Eumalacostraca</taxon>
        <taxon>Eucarida</taxon>
        <taxon>Decapoda</taxon>
        <taxon>Pleocyemata</taxon>
        <taxon>Brachyura</taxon>
        <taxon>Eubrachyura</taxon>
        <taxon>Portunoidea</taxon>
        <taxon>Portunidae</taxon>
        <taxon>Portuninae</taxon>
        <taxon>Portunus</taxon>
    </lineage>
</organism>
<protein>
    <submittedName>
        <fullName evidence="2">Uncharacterized protein</fullName>
    </submittedName>
</protein>
<evidence type="ECO:0000313" key="3">
    <source>
        <dbReference type="Proteomes" id="UP000324222"/>
    </source>
</evidence>
<dbReference type="AlphaFoldDB" id="A0A5B7G905"/>
<accession>A0A5B7G905</accession>
<feature type="compositionally biased region" description="Polar residues" evidence="1">
    <location>
        <begin position="73"/>
        <end position="82"/>
    </location>
</feature>
<dbReference type="Proteomes" id="UP000324222">
    <property type="component" value="Unassembled WGS sequence"/>
</dbReference>
<proteinExistence type="predicted"/>
<keyword evidence="3" id="KW-1185">Reference proteome</keyword>
<feature type="region of interest" description="Disordered" evidence="1">
    <location>
        <begin position="1"/>
        <end position="82"/>
    </location>
</feature>
<gene>
    <name evidence="2" type="ORF">E2C01_047861</name>
</gene>
<name>A0A5B7G905_PORTR</name>